<feature type="transmembrane region" description="Helical" evidence="1">
    <location>
        <begin position="12"/>
        <end position="32"/>
    </location>
</feature>
<dbReference type="EMBL" id="CP058708">
    <property type="protein sequence ID" value="QLH51839.1"/>
    <property type="molecule type" value="Genomic_DNA"/>
</dbReference>
<dbReference type="KEGG" id="acog:HWD57_20110"/>
<evidence type="ECO:0000313" key="3">
    <source>
        <dbReference type="Proteomes" id="UP000509684"/>
    </source>
</evidence>
<dbReference type="AlphaFoldDB" id="A0A7D5SGZ7"/>
<accession>A0A7D5SGZ7</accession>
<gene>
    <name evidence="2" type="ORF">HWD57_20110</name>
</gene>
<sequence>MDSAFSAVRKKSQAIAVAVVLLGLVMINLLTLTDNSVHAKAYGFLESIARATVGVGVLQNSPTEVARRAVEGTRELRSQNEHLVSRNQDLLSENERVVLQKKNLAHRTLILVDAVNTLIAHTSALQAEMIKVTVRAQWYEKRHEEMRGVAHDILKRTTARLSRGTVRSASTLSGKALPVVGAAVAIGATVMDLIDTCEMMKDMNHLAKSMELPEEEGLSSVCGVALPAW</sequence>
<proteinExistence type="predicted"/>
<keyword evidence="1" id="KW-0472">Membrane</keyword>
<evidence type="ECO:0000256" key="1">
    <source>
        <dbReference type="SAM" id="Phobius"/>
    </source>
</evidence>
<organism evidence="2 3">
    <name type="scientific">Candidatus Accumulibacter cognatus</name>
    <dbReference type="NCBI Taxonomy" id="2954383"/>
    <lineage>
        <taxon>Bacteria</taxon>
        <taxon>Pseudomonadati</taxon>
        <taxon>Pseudomonadota</taxon>
        <taxon>Betaproteobacteria</taxon>
        <taxon>Candidatus Accumulibacter</taxon>
    </lineage>
</organism>
<reference evidence="2 3" key="1">
    <citation type="journal article" date="2019" name="Microbiome">
        <title>Annotated bacterial chromosomes from frame-shift-corrected long-read metagenomic data.</title>
        <authorList>
            <person name="Arumugam K."/>
            <person name="Bagci C."/>
            <person name="Bessarab I."/>
            <person name="Beier S."/>
            <person name="Buchfink B."/>
            <person name="Gorska A."/>
            <person name="Qiu G."/>
            <person name="Huson D.H."/>
            <person name="Williams R.B.H."/>
        </authorList>
    </citation>
    <scope>NUCLEOTIDE SEQUENCE [LARGE SCALE GENOMIC DNA]</scope>
    <source>
        <strain evidence="2">SSA1</strain>
    </source>
</reference>
<protein>
    <submittedName>
        <fullName evidence="2">Uncharacterized protein</fullName>
    </submittedName>
</protein>
<evidence type="ECO:0000313" key="2">
    <source>
        <dbReference type="EMBL" id="QLH51839.1"/>
    </source>
</evidence>
<dbReference type="Proteomes" id="UP000509684">
    <property type="component" value="Chromosome"/>
</dbReference>
<keyword evidence="1" id="KW-1133">Transmembrane helix</keyword>
<name>A0A7D5SGZ7_9PROT</name>
<keyword evidence="1" id="KW-0812">Transmembrane</keyword>